<keyword evidence="3" id="KW-1185">Reference proteome</keyword>
<dbReference type="Proteomes" id="UP001642540">
    <property type="component" value="Unassembled WGS sequence"/>
</dbReference>
<reference evidence="2 3" key="1">
    <citation type="submission" date="2024-08" db="EMBL/GenBank/DDBJ databases">
        <authorList>
            <person name="Cucini C."/>
            <person name="Frati F."/>
        </authorList>
    </citation>
    <scope>NUCLEOTIDE SEQUENCE [LARGE SCALE GENOMIC DNA]</scope>
</reference>
<evidence type="ECO:0000313" key="3">
    <source>
        <dbReference type="Proteomes" id="UP001642540"/>
    </source>
</evidence>
<organism evidence="2 3">
    <name type="scientific">Orchesella dallaii</name>
    <dbReference type="NCBI Taxonomy" id="48710"/>
    <lineage>
        <taxon>Eukaryota</taxon>
        <taxon>Metazoa</taxon>
        <taxon>Ecdysozoa</taxon>
        <taxon>Arthropoda</taxon>
        <taxon>Hexapoda</taxon>
        <taxon>Collembola</taxon>
        <taxon>Entomobryomorpha</taxon>
        <taxon>Entomobryoidea</taxon>
        <taxon>Orchesellidae</taxon>
        <taxon>Orchesellinae</taxon>
        <taxon>Orchesella</taxon>
    </lineage>
</organism>
<keyword evidence="1" id="KW-0472">Membrane</keyword>
<evidence type="ECO:0000313" key="2">
    <source>
        <dbReference type="EMBL" id="CAL8128570.1"/>
    </source>
</evidence>
<evidence type="ECO:0000256" key="1">
    <source>
        <dbReference type="SAM" id="Phobius"/>
    </source>
</evidence>
<dbReference type="EMBL" id="CAXLJM020000075">
    <property type="protein sequence ID" value="CAL8128570.1"/>
    <property type="molecule type" value="Genomic_DNA"/>
</dbReference>
<sequence>MKASLILLIGNFSNGKWADNLVSIVANVLDQPPIFGSDLYNKSCYGCVWFLMLVVLCGAYRGKMFSHLTQASEPKWPANLGEILSDSDVKFVTLTPATNVVDGREILKGSALNEMLISKHSKELSLLNNKVFYYQYNLNRLLLDLVSSSPSFSSKFNVSRVTLVDFRKYAVNLKRALMIVRGKVKVASNPVNIDGLSLIYVWISNGICGTIFSNGLAQLEESGIVRRWIENKEIIQSFRFLHRVYDEDRSEKKLMMVDPSVGFKCGPKRKCLLQSMMNGDISKGLGKSENTTLSLNLFGNLIKMVGISLLVAGVVIVLENLDAAIRKGSRYL</sequence>
<proteinExistence type="predicted"/>
<feature type="transmembrane region" description="Helical" evidence="1">
    <location>
        <begin position="297"/>
        <end position="318"/>
    </location>
</feature>
<gene>
    <name evidence="2" type="ORF">ODALV1_LOCUS22335</name>
</gene>
<keyword evidence="1" id="KW-1133">Transmembrane helix</keyword>
<comment type="caution">
    <text evidence="2">The sequence shown here is derived from an EMBL/GenBank/DDBJ whole genome shotgun (WGS) entry which is preliminary data.</text>
</comment>
<accession>A0ABP1RHS1</accession>
<name>A0ABP1RHS1_9HEXA</name>
<protein>
    <submittedName>
        <fullName evidence="2">Uncharacterized protein</fullName>
    </submittedName>
</protein>
<keyword evidence="1" id="KW-0812">Transmembrane</keyword>